<reference evidence="8 9" key="1">
    <citation type="submission" date="2014-04" db="EMBL/GenBank/DDBJ databases">
        <title>Genome assembly of Hyalangium minutum DSM 14724.</title>
        <authorList>
            <person name="Sharma G."/>
            <person name="Subramanian S."/>
        </authorList>
    </citation>
    <scope>NUCLEOTIDE SEQUENCE [LARGE SCALE GENOMIC DNA]</scope>
    <source>
        <strain evidence="8 9">DSM 14724</strain>
    </source>
</reference>
<dbReference type="Pfam" id="PF00512">
    <property type="entry name" value="HisKA"/>
    <property type="match status" value="1"/>
</dbReference>
<dbReference type="PANTHER" id="PTHR43065:SF50">
    <property type="entry name" value="HISTIDINE KINASE"/>
    <property type="match status" value="1"/>
</dbReference>
<keyword evidence="8" id="KW-0418">Kinase</keyword>
<dbReference type="InterPro" id="IPR000014">
    <property type="entry name" value="PAS"/>
</dbReference>
<dbReference type="InterPro" id="IPR005467">
    <property type="entry name" value="His_kinase_dom"/>
</dbReference>
<dbReference type="InterPro" id="IPR035965">
    <property type="entry name" value="PAS-like_dom_sf"/>
</dbReference>
<dbReference type="InterPro" id="IPR003661">
    <property type="entry name" value="HisK_dim/P_dom"/>
</dbReference>
<evidence type="ECO:0000313" key="9">
    <source>
        <dbReference type="Proteomes" id="UP000028725"/>
    </source>
</evidence>
<evidence type="ECO:0000256" key="2">
    <source>
        <dbReference type="ARBA" id="ARBA00012438"/>
    </source>
</evidence>
<evidence type="ECO:0000256" key="3">
    <source>
        <dbReference type="ARBA" id="ARBA00022553"/>
    </source>
</evidence>
<dbReference type="SUPFAM" id="SSF47384">
    <property type="entry name" value="Homodimeric domain of signal transducing histidine kinase"/>
    <property type="match status" value="1"/>
</dbReference>
<dbReference type="InterPro" id="IPR001789">
    <property type="entry name" value="Sig_transdc_resp-reg_receiver"/>
</dbReference>
<evidence type="ECO:0000256" key="4">
    <source>
        <dbReference type="PROSITE-ProRule" id="PRU00169"/>
    </source>
</evidence>
<dbReference type="Gene3D" id="3.40.50.2300">
    <property type="match status" value="1"/>
</dbReference>
<dbReference type="PROSITE" id="PS50112">
    <property type="entry name" value="PAS"/>
    <property type="match status" value="1"/>
</dbReference>
<dbReference type="Gene3D" id="3.30.565.10">
    <property type="entry name" value="Histidine kinase-like ATPase, C-terminal domain"/>
    <property type="match status" value="1"/>
</dbReference>
<dbReference type="Pfam" id="PF02518">
    <property type="entry name" value="HATPase_c"/>
    <property type="match status" value="1"/>
</dbReference>
<dbReference type="STRING" id="394096.DB31_7192"/>
<dbReference type="Proteomes" id="UP000028725">
    <property type="component" value="Unassembled WGS sequence"/>
</dbReference>
<evidence type="ECO:0000313" key="8">
    <source>
        <dbReference type="EMBL" id="KFE67955.1"/>
    </source>
</evidence>
<dbReference type="RefSeq" id="WP_044188331.1">
    <property type="nucleotide sequence ID" value="NZ_JMCB01000006.1"/>
</dbReference>
<dbReference type="OrthoDB" id="5377366at2"/>
<accession>A0A085WJU2</accession>
<dbReference type="EC" id="2.7.13.3" evidence="2"/>
<dbReference type="SUPFAM" id="SSF55785">
    <property type="entry name" value="PYP-like sensor domain (PAS domain)"/>
    <property type="match status" value="2"/>
</dbReference>
<keyword evidence="9" id="KW-1185">Reference proteome</keyword>
<dbReference type="InterPro" id="IPR004358">
    <property type="entry name" value="Sig_transdc_His_kin-like_C"/>
</dbReference>
<dbReference type="Gene3D" id="1.10.287.130">
    <property type="match status" value="1"/>
</dbReference>
<comment type="catalytic activity">
    <reaction evidence="1">
        <text>ATP + protein L-histidine = ADP + protein N-phospho-L-histidine.</text>
        <dbReference type="EC" id="2.7.13.3"/>
    </reaction>
</comment>
<dbReference type="AlphaFoldDB" id="A0A085WJU2"/>
<feature type="domain" description="PAS" evidence="7">
    <location>
        <begin position="152"/>
        <end position="230"/>
    </location>
</feature>
<dbReference type="InterPro" id="IPR013656">
    <property type="entry name" value="PAS_4"/>
</dbReference>
<feature type="domain" description="Histidine kinase" evidence="5">
    <location>
        <begin position="312"/>
        <end position="532"/>
    </location>
</feature>
<comment type="caution">
    <text evidence="8">The sequence shown here is derived from an EMBL/GenBank/DDBJ whole genome shotgun (WGS) entry which is preliminary data.</text>
</comment>
<dbReference type="SUPFAM" id="SSF52172">
    <property type="entry name" value="CheY-like"/>
    <property type="match status" value="1"/>
</dbReference>
<keyword evidence="3 4" id="KW-0597">Phosphoprotein</keyword>
<dbReference type="EMBL" id="JMCB01000006">
    <property type="protein sequence ID" value="KFE67955.1"/>
    <property type="molecule type" value="Genomic_DNA"/>
</dbReference>
<dbReference type="CDD" id="cd00156">
    <property type="entry name" value="REC"/>
    <property type="match status" value="1"/>
</dbReference>
<dbReference type="SMART" id="SM00448">
    <property type="entry name" value="REC"/>
    <property type="match status" value="1"/>
</dbReference>
<dbReference type="PANTHER" id="PTHR43065">
    <property type="entry name" value="SENSOR HISTIDINE KINASE"/>
    <property type="match status" value="1"/>
</dbReference>
<dbReference type="InterPro" id="IPR011006">
    <property type="entry name" value="CheY-like_superfamily"/>
</dbReference>
<dbReference type="InterPro" id="IPR036097">
    <property type="entry name" value="HisK_dim/P_sf"/>
</dbReference>
<dbReference type="Pfam" id="PF08448">
    <property type="entry name" value="PAS_4"/>
    <property type="match status" value="2"/>
</dbReference>
<dbReference type="GO" id="GO:0000155">
    <property type="term" value="F:phosphorelay sensor kinase activity"/>
    <property type="evidence" value="ECO:0007669"/>
    <property type="project" value="InterPro"/>
</dbReference>
<feature type="modified residue" description="4-aspartylphosphate" evidence="4">
    <location>
        <position position="604"/>
    </location>
</feature>
<evidence type="ECO:0000259" key="7">
    <source>
        <dbReference type="PROSITE" id="PS50112"/>
    </source>
</evidence>
<dbReference type="SUPFAM" id="SSF55874">
    <property type="entry name" value="ATPase domain of HSP90 chaperone/DNA topoisomerase II/histidine kinase"/>
    <property type="match status" value="1"/>
</dbReference>
<evidence type="ECO:0000259" key="6">
    <source>
        <dbReference type="PROSITE" id="PS50110"/>
    </source>
</evidence>
<dbReference type="Gene3D" id="3.30.450.20">
    <property type="entry name" value="PAS domain"/>
    <property type="match status" value="2"/>
</dbReference>
<dbReference type="CDD" id="cd00130">
    <property type="entry name" value="PAS"/>
    <property type="match status" value="1"/>
</dbReference>
<dbReference type="PRINTS" id="PR00344">
    <property type="entry name" value="BCTRLSENSOR"/>
</dbReference>
<dbReference type="SMART" id="SM00387">
    <property type="entry name" value="HATPase_c"/>
    <property type="match status" value="1"/>
</dbReference>
<dbReference type="CDD" id="cd00082">
    <property type="entry name" value="HisKA"/>
    <property type="match status" value="1"/>
</dbReference>
<dbReference type="NCBIfam" id="TIGR00229">
    <property type="entry name" value="sensory_box"/>
    <property type="match status" value="1"/>
</dbReference>
<keyword evidence="8" id="KW-0808">Transferase</keyword>
<feature type="domain" description="Response regulatory" evidence="6">
    <location>
        <begin position="555"/>
        <end position="671"/>
    </location>
</feature>
<protein>
    <recommendedName>
        <fullName evidence="2">histidine kinase</fullName>
        <ecNumber evidence="2">2.7.13.3</ecNumber>
    </recommendedName>
</protein>
<dbReference type="SMART" id="SM00091">
    <property type="entry name" value="PAS"/>
    <property type="match status" value="2"/>
</dbReference>
<name>A0A085WJU2_9BACT</name>
<dbReference type="SMART" id="SM00388">
    <property type="entry name" value="HisKA"/>
    <property type="match status" value="1"/>
</dbReference>
<evidence type="ECO:0000259" key="5">
    <source>
        <dbReference type="PROSITE" id="PS50109"/>
    </source>
</evidence>
<dbReference type="Pfam" id="PF00072">
    <property type="entry name" value="Response_reg"/>
    <property type="match status" value="1"/>
</dbReference>
<dbReference type="PROSITE" id="PS50109">
    <property type="entry name" value="HIS_KIN"/>
    <property type="match status" value="1"/>
</dbReference>
<dbReference type="PROSITE" id="PS50110">
    <property type="entry name" value="RESPONSE_REGULATORY"/>
    <property type="match status" value="1"/>
</dbReference>
<proteinExistence type="predicted"/>
<sequence length="674" mass="74929">MPKPAFIEPSKVLRGSRQWEGDEVLRVLAEVENTHPEGSMALRALRDEEGTLIDFEWIYANAAAERTLSWHVGSLVGHKLHEVPPELGLAGQFEAFHQVVETGQSCQQVFPHACDGFDGWLQATVARFRDGVLVRLRDITAARRAETGLRETRDKLVELLENLPEGFFSVDAHWRYTYINRNALLLTGKPREKLFGRDIWSTSPELMGTIAEREYRRVMAERVSTVFEMEFSRGRWFEVHAYPSGNGIAIFFRDINEKKKAEQERDALLNREHSGRLEAEELARQRARELLAAREKLVQSEKLAVAGQLAAGVGHEINNPLSFVMGNIHFALEQLQALPQVEARKAIEETAEALAEAREGAERIRGIVRDLKTFARGDDAQLKQVDVHAALEFSLSMAMNHIRYRAQVVKCYGNVAPVWANEAKLGQVFLNLLINAAQAIPEGDSTHHRIVLNTYARDEHVVVEVTDTGMGMTPDVLTRAFEPFFTTKAQGEGTGLGLSICHGIIKALRGELTAASMPGKGSTFRVVLPTRGSASGDVVPSLASVLEAPPVQGKRVLIIDDEAGIASVMRRIIGRGNEVVVTASGREALALLERDTDFDRIFCDLMMTDLTGMDVHAELAKHHPECLPRLVFMTGGGFTARARAFLQSSSHPRIDKPFEPELIRRLVSQAPPRI</sequence>
<dbReference type="InterPro" id="IPR003594">
    <property type="entry name" value="HATPase_dom"/>
</dbReference>
<dbReference type="InterPro" id="IPR036890">
    <property type="entry name" value="HATPase_C_sf"/>
</dbReference>
<evidence type="ECO:0000256" key="1">
    <source>
        <dbReference type="ARBA" id="ARBA00000085"/>
    </source>
</evidence>
<organism evidence="8 9">
    <name type="scientific">Hyalangium minutum</name>
    <dbReference type="NCBI Taxonomy" id="394096"/>
    <lineage>
        <taxon>Bacteria</taxon>
        <taxon>Pseudomonadati</taxon>
        <taxon>Myxococcota</taxon>
        <taxon>Myxococcia</taxon>
        <taxon>Myxococcales</taxon>
        <taxon>Cystobacterineae</taxon>
        <taxon>Archangiaceae</taxon>
        <taxon>Hyalangium</taxon>
    </lineage>
</organism>
<gene>
    <name evidence="8" type="ORF">DB31_7192</name>
</gene>